<dbReference type="GO" id="GO:0003676">
    <property type="term" value="F:nucleic acid binding"/>
    <property type="evidence" value="ECO:0007669"/>
    <property type="project" value="InterPro"/>
</dbReference>
<dbReference type="GeneID" id="18165572"/>
<dbReference type="AlphaFoldDB" id="G3JBB6"/>
<dbReference type="VEuPathDB" id="FungiDB:CCM_03546"/>
<dbReference type="Proteomes" id="UP000001610">
    <property type="component" value="Unassembled WGS sequence"/>
</dbReference>
<dbReference type="OrthoDB" id="4865224at2759"/>
<evidence type="ECO:0000313" key="2">
    <source>
        <dbReference type="EMBL" id="EGX95274.1"/>
    </source>
</evidence>
<proteinExistence type="predicted"/>
<dbReference type="SUPFAM" id="SSF54928">
    <property type="entry name" value="RNA-binding domain, RBD"/>
    <property type="match status" value="1"/>
</dbReference>
<evidence type="ECO:0000313" key="3">
    <source>
        <dbReference type="Proteomes" id="UP000001610"/>
    </source>
</evidence>
<reference evidence="2 3" key="1">
    <citation type="journal article" date="2011" name="Genome Biol.">
        <title>Genome sequence of the insect pathogenic fungus Cordyceps militaris, a valued traditional Chinese medicine.</title>
        <authorList>
            <person name="Zheng P."/>
            <person name="Xia Y."/>
            <person name="Xiao G."/>
            <person name="Xiong C."/>
            <person name="Hu X."/>
            <person name="Zhang S."/>
            <person name="Zheng H."/>
            <person name="Huang Y."/>
            <person name="Zhou Y."/>
            <person name="Wang S."/>
            <person name="Zhao G.P."/>
            <person name="Liu X."/>
            <person name="St Leger R.J."/>
            <person name="Wang C."/>
        </authorList>
    </citation>
    <scope>NUCLEOTIDE SEQUENCE [LARGE SCALE GENOMIC DNA]</scope>
    <source>
        <strain evidence="2 3">CM01</strain>
    </source>
</reference>
<dbReference type="KEGG" id="cmt:CCM_03546"/>
<feature type="region of interest" description="Disordered" evidence="1">
    <location>
        <begin position="275"/>
        <end position="315"/>
    </location>
</feature>
<dbReference type="RefSeq" id="XP_006668760.1">
    <property type="nucleotide sequence ID" value="XM_006668697.1"/>
</dbReference>
<protein>
    <recommendedName>
        <fullName evidence="4">Nucleotide-binding, alpha-beta plait</fullName>
    </recommendedName>
</protein>
<dbReference type="OMA" id="GFPKECI"/>
<name>G3JBB6_CORMM</name>
<evidence type="ECO:0008006" key="4">
    <source>
        <dbReference type="Google" id="ProtNLM"/>
    </source>
</evidence>
<keyword evidence="3" id="KW-1185">Reference proteome</keyword>
<dbReference type="eggNOG" id="ENOG502T677">
    <property type="taxonomic scope" value="Eukaryota"/>
</dbReference>
<dbReference type="HOGENOM" id="CLU_034225_0_0_1"/>
<dbReference type="InterPro" id="IPR035979">
    <property type="entry name" value="RBD_domain_sf"/>
</dbReference>
<gene>
    <name evidence="2" type="ORF">CCM_03546</name>
</gene>
<accession>G3JBB6</accession>
<evidence type="ECO:0000256" key="1">
    <source>
        <dbReference type="SAM" id="MobiDB-lite"/>
    </source>
</evidence>
<dbReference type="InParanoid" id="G3JBB6"/>
<dbReference type="EMBL" id="JH126400">
    <property type="protein sequence ID" value="EGX95274.1"/>
    <property type="molecule type" value="Genomic_DNA"/>
</dbReference>
<sequence length="439" mass="49393">MSSTPAENDTPSGDALDILSLNYHADIELVEDPKIFRGNNTSPSKMDSRRVIFYNLPPSVTALLVARAAAAFGQVLRVEAVAPLAPGLGTTVIVEFMTSNSATMCQLAINSTCPTFCSQDGQLYVAGVWVVPTPSFPIGRETNASVNRGCTRTVAMFPISKECVWFMIQAVAPQHDILDAEYSDAARRLTVEFARVDAAHRTMTQLNHGIFDFVFGEEACQREAIPREDSVEYGGYVPYLPRNYLHQRFERAPFNEYWPHRYYYVMTLRNLHPRRNYNKRDTSSSDATATDDDSHDAASSTETSSYDEPRGRPPVQGHVSRYVCTVFPQFPALTRSLRSRRQKQEKKELLASVDESQLAGSWDQYFENRHTISLRGWDEYGKIARHRRELCAKQALAEGIIPKCGGHCPLDCRDIKETPRPEEVDRFLAAPQEDLLIAL</sequence>
<organism evidence="2 3">
    <name type="scientific">Cordyceps militaris (strain CM01)</name>
    <name type="common">Caterpillar fungus</name>
    <dbReference type="NCBI Taxonomy" id="983644"/>
    <lineage>
        <taxon>Eukaryota</taxon>
        <taxon>Fungi</taxon>
        <taxon>Dikarya</taxon>
        <taxon>Ascomycota</taxon>
        <taxon>Pezizomycotina</taxon>
        <taxon>Sordariomycetes</taxon>
        <taxon>Hypocreomycetidae</taxon>
        <taxon>Hypocreales</taxon>
        <taxon>Cordycipitaceae</taxon>
        <taxon>Cordyceps</taxon>
    </lineage>
</organism>